<dbReference type="GO" id="GO:0003723">
    <property type="term" value="F:RNA binding"/>
    <property type="evidence" value="ECO:0007669"/>
    <property type="project" value="UniProtKB-KW"/>
</dbReference>
<keyword evidence="4" id="KW-0648">Protein biosynthesis</keyword>
<organism evidence="6 7">
    <name type="scientific">Liquidambar formosana</name>
    <name type="common">Formosan gum</name>
    <dbReference type="NCBI Taxonomy" id="63359"/>
    <lineage>
        <taxon>Eukaryota</taxon>
        <taxon>Viridiplantae</taxon>
        <taxon>Streptophyta</taxon>
        <taxon>Embryophyta</taxon>
        <taxon>Tracheophyta</taxon>
        <taxon>Spermatophyta</taxon>
        <taxon>Magnoliopsida</taxon>
        <taxon>eudicotyledons</taxon>
        <taxon>Gunneridae</taxon>
        <taxon>Pentapetalae</taxon>
        <taxon>Saxifragales</taxon>
        <taxon>Altingiaceae</taxon>
        <taxon>Liquidambar</taxon>
    </lineage>
</organism>
<dbReference type="InterPro" id="IPR007783">
    <property type="entry name" value="eIF3d"/>
</dbReference>
<feature type="transmembrane region" description="Helical" evidence="5">
    <location>
        <begin position="34"/>
        <end position="52"/>
    </location>
</feature>
<protein>
    <submittedName>
        <fullName evidence="6">Uncharacterized protein</fullName>
    </submittedName>
</protein>
<keyword evidence="5" id="KW-0812">Transmembrane</keyword>
<keyword evidence="7" id="KW-1185">Reference proteome</keyword>
<reference evidence="6 7" key="1">
    <citation type="journal article" date="2024" name="Plant J.">
        <title>Genome sequences and population genomics reveal climatic adaptation and genomic divergence between two closely related sweetgum species.</title>
        <authorList>
            <person name="Xu W.Q."/>
            <person name="Ren C.Q."/>
            <person name="Zhang X.Y."/>
            <person name="Comes H.P."/>
            <person name="Liu X.H."/>
            <person name="Li Y.G."/>
            <person name="Kettle C.J."/>
            <person name="Jalonen R."/>
            <person name="Gaisberger H."/>
            <person name="Ma Y.Z."/>
            <person name="Qiu Y.X."/>
        </authorList>
    </citation>
    <scope>NUCLEOTIDE SEQUENCE [LARGE SCALE GENOMIC DNA]</scope>
    <source>
        <strain evidence="6">Hangzhou</strain>
    </source>
</reference>
<evidence type="ECO:0000256" key="3">
    <source>
        <dbReference type="ARBA" id="ARBA00022884"/>
    </source>
</evidence>
<evidence type="ECO:0000256" key="5">
    <source>
        <dbReference type="SAM" id="Phobius"/>
    </source>
</evidence>
<dbReference type="AlphaFoldDB" id="A0AAP0WRU0"/>
<keyword evidence="3" id="KW-0694">RNA-binding</keyword>
<dbReference type="GO" id="GO:0003743">
    <property type="term" value="F:translation initiation factor activity"/>
    <property type="evidence" value="ECO:0007669"/>
    <property type="project" value="UniProtKB-KW"/>
</dbReference>
<dbReference type="GO" id="GO:0005852">
    <property type="term" value="C:eukaryotic translation initiation factor 3 complex"/>
    <property type="evidence" value="ECO:0007669"/>
    <property type="project" value="InterPro"/>
</dbReference>
<keyword evidence="1" id="KW-0963">Cytoplasm</keyword>
<evidence type="ECO:0000256" key="1">
    <source>
        <dbReference type="ARBA" id="ARBA00022490"/>
    </source>
</evidence>
<keyword evidence="2" id="KW-0396">Initiation factor</keyword>
<evidence type="ECO:0000313" key="7">
    <source>
        <dbReference type="Proteomes" id="UP001415857"/>
    </source>
</evidence>
<dbReference type="Pfam" id="PF05091">
    <property type="entry name" value="eIF-3_zeta"/>
    <property type="match status" value="1"/>
</dbReference>
<gene>
    <name evidence="6" type="ORF">L1049_007066</name>
</gene>
<evidence type="ECO:0000313" key="6">
    <source>
        <dbReference type="EMBL" id="KAK9277522.1"/>
    </source>
</evidence>
<name>A0AAP0WRU0_LIQFO</name>
<accession>A0AAP0WRU0</accession>
<keyword evidence="5" id="KW-1133">Transmembrane helix</keyword>
<proteinExistence type="predicted"/>
<sequence length="89" mass="9599">MGNCTCNTRYAVSSSSIIGRTIVSCRRTNGGWRALLILSTMVGVFEVGVVPFNPNGWGPPNNSNPLSNHPTNVPFTPFSCSDKLSRIID</sequence>
<keyword evidence="5" id="KW-0472">Membrane</keyword>
<evidence type="ECO:0000256" key="2">
    <source>
        <dbReference type="ARBA" id="ARBA00022540"/>
    </source>
</evidence>
<comment type="caution">
    <text evidence="6">The sequence shown here is derived from an EMBL/GenBank/DDBJ whole genome shotgun (WGS) entry which is preliminary data.</text>
</comment>
<dbReference type="EMBL" id="JBBPBK010000010">
    <property type="protein sequence ID" value="KAK9277522.1"/>
    <property type="molecule type" value="Genomic_DNA"/>
</dbReference>
<dbReference type="Proteomes" id="UP001415857">
    <property type="component" value="Unassembled WGS sequence"/>
</dbReference>
<evidence type="ECO:0000256" key="4">
    <source>
        <dbReference type="ARBA" id="ARBA00022917"/>
    </source>
</evidence>